<dbReference type="Gene3D" id="3.90.241.10">
    <property type="entry name" value="Foki Restriction Endonuclease, Chain A, domain 1"/>
    <property type="match status" value="1"/>
</dbReference>
<dbReference type="GO" id="GO:0003677">
    <property type="term" value="F:DNA binding"/>
    <property type="evidence" value="ECO:0007669"/>
    <property type="project" value="InterPro"/>
</dbReference>
<dbReference type="Pfam" id="PF09254">
    <property type="entry name" value="FokI_cleav_dom"/>
    <property type="match status" value="1"/>
</dbReference>
<evidence type="ECO:0000259" key="5">
    <source>
        <dbReference type="Pfam" id="PF16902"/>
    </source>
</evidence>
<name>A0A9W6B136_9LACO</name>
<dbReference type="Pfam" id="PF02980">
    <property type="entry name" value="FokI_dom_2"/>
    <property type="match status" value="1"/>
</dbReference>
<dbReference type="RefSeq" id="WP_286135657.1">
    <property type="nucleotide sequence ID" value="NZ_BRPL01000002.1"/>
</dbReference>
<accession>A0A9W6B136</accession>
<organism evidence="6 7">
    <name type="scientific">Philodulcilactobacillus myokoensis</name>
    <dbReference type="NCBI Taxonomy" id="2929573"/>
    <lineage>
        <taxon>Bacteria</taxon>
        <taxon>Bacillati</taxon>
        <taxon>Bacillota</taxon>
        <taxon>Bacilli</taxon>
        <taxon>Lactobacillales</taxon>
        <taxon>Lactobacillaceae</taxon>
        <taxon>Philodulcilactobacillus</taxon>
    </lineage>
</organism>
<dbReference type="Pfam" id="PF02981">
    <property type="entry name" value="FokI_D1"/>
    <property type="match status" value="1"/>
</dbReference>
<evidence type="ECO:0000256" key="1">
    <source>
        <dbReference type="ARBA" id="ARBA00022801"/>
    </source>
</evidence>
<reference evidence="6" key="1">
    <citation type="submission" date="2022-07" db="EMBL/GenBank/DDBJ databases">
        <authorList>
            <person name="Kouya T."/>
            <person name="Ishiyama Y."/>
        </authorList>
    </citation>
    <scope>NUCLEOTIDE SEQUENCE</scope>
    <source>
        <strain evidence="6">WR16-4</strain>
    </source>
</reference>
<keyword evidence="1" id="KW-0378">Hydrolase</keyword>
<dbReference type="Proteomes" id="UP001144204">
    <property type="component" value="Unassembled WGS sequence"/>
</dbReference>
<dbReference type="Pfam" id="PF16902">
    <property type="entry name" value="FokI_D3"/>
    <property type="match status" value="1"/>
</dbReference>
<evidence type="ECO:0000259" key="3">
    <source>
        <dbReference type="Pfam" id="PF02981"/>
    </source>
</evidence>
<feature type="domain" description="FokI recognition" evidence="3">
    <location>
        <begin position="28"/>
        <end position="152"/>
    </location>
</feature>
<dbReference type="Gene3D" id="3.40.91.30">
    <property type="match status" value="1"/>
</dbReference>
<gene>
    <name evidence="6" type="ORF">WR164_01780</name>
</gene>
<dbReference type="AlphaFoldDB" id="A0A9W6B136"/>
<dbReference type="GO" id="GO:0009036">
    <property type="term" value="F:type II site-specific deoxyribonuclease activity"/>
    <property type="evidence" value="ECO:0007669"/>
    <property type="project" value="InterPro"/>
</dbReference>
<evidence type="ECO:0000313" key="6">
    <source>
        <dbReference type="EMBL" id="GLB46199.1"/>
    </source>
</evidence>
<dbReference type="Gene3D" id="1.10.10.10">
    <property type="entry name" value="Winged helix-like DNA-binding domain superfamily/Winged helix DNA-binding domain"/>
    <property type="match status" value="1"/>
</dbReference>
<dbReference type="InterPro" id="IPR015334">
    <property type="entry name" value="FokI_cleavage_dom"/>
</dbReference>
<evidence type="ECO:0000259" key="4">
    <source>
        <dbReference type="Pfam" id="PF09254"/>
    </source>
</evidence>
<dbReference type="InterPro" id="IPR004233">
    <property type="entry name" value="FokI_D2"/>
</dbReference>
<dbReference type="SUPFAM" id="SSF46785">
    <property type="entry name" value="Winged helix' DNA-binding domain"/>
    <property type="match status" value="3"/>
</dbReference>
<dbReference type="InterPro" id="IPR044945">
    <property type="entry name" value="FokI_dom_1_2"/>
</dbReference>
<dbReference type="InterPro" id="IPR011335">
    <property type="entry name" value="Restrct_endonuc-II-like"/>
</dbReference>
<feature type="domain" description="FokI cleavage" evidence="4">
    <location>
        <begin position="417"/>
        <end position="595"/>
    </location>
</feature>
<dbReference type="GO" id="GO:0009307">
    <property type="term" value="P:DNA restriction-modification system"/>
    <property type="evidence" value="ECO:0007669"/>
    <property type="project" value="InterPro"/>
</dbReference>
<feature type="domain" description="FokI D3" evidence="5">
    <location>
        <begin position="316"/>
        <end position="385"/>
    </location>
</feature>
<sequence>MKLENTISINEYNNIPKSTSGLGQDVSQNLNDVVKVPSLFVKNSNIYKMLINGKLRESTLGLGSPKIIFDKLKKALLNNNKISKENLITIKSKYGREKYASGLIRLLFKGQKSPNIIDWAASNYLSLAVGMGLIDFNYNDNCYHITKNGEKAVNLLDSKNNKKLKEFMLKRLFEYPYAAWLIRLVNKQPKKLFTKFELGDNFGFIDEPGFISLPEDMYVSALLQAKGEGNKKRIKEIRQNSESTSDKYMRWIAGLMVKYDLLTKEYKKFSTYYNKKKIEIKIPAYKCTILGKSALNNVNGGSSHKRSIKRIKWDYLASKVDNADRRKTERALIIKYLAENKSLSSYDLTSKINKVSPSIKMTSSKVADDIKGLNRIGIEIIDKNNKYILKDNVFNFVIPVKKNYTFTSSRAENLINTISPKINKLSHQYFKAIYIAFKNSTSNKENELFEMLSTKLLTKEIGYKGMHIGGINAPDGFSYNNNIGWIIDSKAYHKGFTLTKKHTDAMGRYIGQYRNRNDDSIWWKNIPNNLKESYFVYVSSSFKGDYKNQLINFEKRNSMEGGLLEITKLILLVELFKNNKIDDNELKGYILDKNINFKNYYNKLIYIK</sequence>
<dbReference type="InterPro" id="IPR004234">
    <property type="entry name" value="FokI_D1"/>
</dbReference>
<feature type="domain" description="FokI recognition" evidence="2">
    <location>
        <begin position="170"/>
        <end position="302"/>
    </location>
</feature>
<dbReference type="InterPro" id="IPR036388">
    <property type="entry name" value="WH-like_DNA-bd_sf"/>
</dbReference>
<dbReference type="InterPro" id="IPR031655">
    <property type="entry name" value="FokI_D3"/>
</dbReference>
<comment type="caution">
    <text evidence="6">The sequence shown here is derived from an EMBL/GenBank/DDBJ whole genome shotgun (WGS) entry which is preliminary data.</text>
</comment>
<reference evidence="6" key="2">
    <citation type="journal article" date="2023" name="PLoS ONE">
        <title>Philodulcilactobacillus myokoensis gen. nov., sp. nov., a fructophilic, acidophilic, and agar-phobic lactic acid bacterium isolated from fermented vegetable extracts.</title>
        <authorList>
            <person name="Kouya T."/>
            <person name="Ishiyama Y."/>
            <person name="Ohashi S."/>
            <person name="Kumakubo R."/>
            <person name="Yamazaki T."/>
            <person name="Otaki T."/>
        </authorList>
    </citation>
    <scope>NUCLEOTIDE SEQUENCE</scope>
    <source>
        <strain evidence="6">WR16-4</strain>
    </source>
</reference>
<evidence type="ECO:0008006" key="8">
    <source>
        <dbReference type="Google" id="ProtNLM"/>
    </source>
</evidence>
<dbReference type="InterPro" id="IPR036390">
    <property type="entry name" value="WH_DNA-bd_sf"/>
</dbReference>
<keyword evidence="7" id="KW-1185">Reference proteome</keyword>
<dbReference type="SUPFAM" id="SSF52980">
    <property type="entry name" value="Restriction endonuclease-like"/>
    <property type="match status" value="1"/>
</dbReference>
<evidence type="ECO:0000313" key="7">
    <source>
        <dbReference type="Proteomes" id="UP001144204"/>
    </source>
</evidence>
<proteinExistence type="predicted"/>
<evidence type="ECO:0000259" key="2">
    <source>
        <dbReference type="Pfam" id="PF02980"/>
    </source>
</evidence>
<protein>
    <recommendedName>
        <fullName evidence="8">Restriction endonuclease</fullName>
    </recommendedName>
</protein>
<dbReference type="EMBL" id="BRPL01000002">
    <property type="protein sequence ID" value="GLB46199.1"/>
    <property type="molecule type" value="Genomic_DNA"/>
</dbReference>